<keyword evidence="2" id="KW-1133">Transmembrane helix</keyword>
<evidence type="ECO:0000313" key="4">
    <source>
        <dbReference type="Proteomes" id="UP001264335"/>
    </source>
</evidence>
<dbReference type="RefSeq" id="WP_123864120.1">
    <property type="nucleotide sequence ID" value="NZ_JAQDAE010000046.1"/>
</dbReference>
<dbReference type="EMBL" id="JARPWY010000006">
    <property type="protein sequence ID" value="MDT2513335.1"/>
    <property type="molecule type" value="Genomic_DNA"/>
</dbReference>
<reference evidence="3 4" key="1">
    <citation type="submission" date="2023-03" db="EMBL/GenBank/DDBJ databases">
        <authorList>
            <person name="Shen W."/>
            <person name="Cai J."/>
        </authorList>
    </citation>
    <scope>NUCLEOTIDE SEQUENCE [LARGE SCALE GENOMIC DNA]</scope>
    <source>
        <strain evidence="3 4">Y2</strain>
    </source>
</reference>
<evidence type="ECO:0000256" key="2">
    <source>
        <dbReference type="SAM" id="Phobius"/>
    </source>
</evidence>
<feature type="region of interest" description="Disordered" evidence="1">
    <location>
        <begin position="68"/>
        <end position="89"/>
    </location>
</feature>
<comment type="caution">
    <text evidence="3">The sequence shown here is derived from an EMBL/GenBank/DDBJ whole genome shotgun (WGS) entry which is preliminary data.</text>
</comment>
<organism evidence="3 4">
    <name type="scientific">Enterococcus avium</name>
    <name type="common">Streptococcus avium</name>
    <dbReference type="NCBI Taxonomy" id="33945"/>
    <lineage>
        <taxon>Bacteria</taxon>
        <taxon>Bacillati</taxon>
        <taxon>Bacillota</taxon>
        <taxon>Bacilli</taxon>
        <taxon>Lactobacillales</taxon>
        <taxon>Enterococcaceae</taxon>
        <taxon>Enterococcus</taxon>
    </lineage>
</organism>
<keyword evidence="2" id="KW-0812">Transmembrane</keyword>
<accession>A0ABD5F4Z6</accession>
<feature type="compositionally biased region" description="Polar residues" evidence="1">
    <location>
        <begin position="68"/>
        <end position="80"/>
    </location>
</feature>
<name>A0ABD5F4Z6_ENTAV</name>
<keyword evidence="2" id="KW-0472">Membrane</keyword>
<gene>
    <name evidence="3" type="ORF">P7D79_03705</name>
</gene>
<proteinExistence type="predicted"/>
<dbReference type="AlphaFoldDB" id="A0ABD5F4Z6"/>
<dbReference type="Pfam" id="PF04531">
    <property type="entry name" value="Phage_holin_1"/>
    <property type="match status" value="1"/>
</dbReference>
<protein>
    <submittedName>
        <fullName evidence="3">Phage holin</fullName>
    </submittedName>
</protein>
<feature type="transmembrane region" description="Helical" evidence="2">
    <location>
        <begin position="47"/>
        <end position="65"/>
    </location>
</feature>
<dbReference type="Proteomes" id="UP001264335">
    <property type="component" value="Unassembled WGS sequence"/>
</dbReference>
<dbReference type="NCBIfam" id="TIGR01598">
    <property type="entry name" value="holin_phiLC3"/>
    <property type="match status" value="1"/>
</dbReference>
<evidence type="ECO:0000313" key="3">
    <source>
        <dbReference type="EMBL" id="MDT2513335.1"/>
    </source>
</evidence>
<sequence length="89" mass="10023">MKKINWGIRIQKKSFWLAIVPAIFLLIQTIADPFGYKWDFVILNQQAAAIINAAFAVLSILGIVTDPTTEGLTDSQQALNYTEPRKEDK</sequence>
<evidence type="ECO:0000256" key="1">
    <source>
        <dbReference type="SAM" id="MobiDB-lite"/>
    </source>
</evidence>
<dbReference type="InterPro" id="IPR006485">
    <property type="entry name" value="Phage-like_holin"/>
</dbReference>